<organism evidence="1">
    <name type="scientific">marine sediment metagenome</name>
    <dbReference type="NCBI Taxonomy" id="412755"/>
    <lineage>
        <taxon>unclassified sequences</taxon>
        <taxon>metagenomes</taxon>
        <taxon>ecological metagenomes</taxon>
    </lineage>
</organism>
<accession>A0A0F9LC69</accession>
<comment type="caution">
    <text evidence="1">The sequence shown here is derived from an EMBL/GenBank/DDBJ whole genome shotgun (WGS) entry which is preliminary data.</text>
</comment>
<proteinExistence type="predicted"/>
<name>A0A0F9LC69_9ZZZZ</name>
<dbReference type="EMBL" id="LAZR01006589">
    <property type="protein sequence ID" value="KKM91048.1"/>
    <property type="molecule type" value="Genomic_DNA"/>
</dbReference>
<gene>
    <name evidence="1" type="ORF">LCGC14_1232550</name>
</gene>
<dbReference type="AlphaFoldDB" id="A0A0F9LC69"/>
<sequence>MDLGSYLEDNGITIKWFSEQLGVSHFQVSNFCRGRVSLNTRFWRQVVHISKGAVTYDDLINMNFISYKRNKDERERAFRLQSKRFEELSIQQGKE</sequence>
<evidence type="ECO:0008006" key="2">
    <source>
        <dbReference type="Google" id="ProtNLM"/>
    </source>
</evidence>
<protein>
    <recommendedName>
        <fullName evidence="2">HTH cro/C1-type domain-containing protein</fullName>
    </recommendedName>
</protein>
<reference evidence="1" key="1">
    <citation type="journal article" date="2015" name="Nature">
        <title>Complex archaea that bridge the gap between prokaryotes and eukaryotes.</title>
        <authorList>
            <person name="Spang A."/>
            <person name="Saw J.H."/>
            <person name="Jorgensen S.L."/>
            <person name="Zaremba-Niedzwiedzka K."/>
            <person name="Martijn J."/>
            <person name="Lind A.E."/>
            <person name="van Eijk R."/>
            <person name="Schleper C."/>
            <person name="Guy L."/>
            <person name="Ettema T.J."/>
        </authorList>
    </citation>
    <scope>NUCLEOTIDE SEQUENCE</scope>
</reference>
<evidence type="ECO:0000313" key="1">
    <source>
        <dbReference type="EMBL" id="KKM91048.1"/>
    </source>
</evidence>